<dbReference type="PANTHER" id="PTHR30213">
    <property type="entry name" value="INNER MEMBRANE PROTEIN YHJD"/>
    <property type="match status" value="1"/>
</dbReference>
<dbReference type="NCBIfam" id="TIGR00765">
    <property type="entry name" value="yihY_not_rbn"/>
    <property type="match status" value="1"/>
</dbReference>
<dbReference type="RefSeq" id="WP_246948815.1">
    <property type="nucleotide sequence ID" value="NZ_JALKII010000002.1"/>
</dbReference>
<evidence type="ECO:0000313" key="7">
    <source>
        <dbReference type="EMBL" id="MCK0536929.1"/>
    </source>
</evidence>
<protein>
    <submittedName>
        <fullName evidence="7">YihY/virulence factor BrkB family protein</fullName>
    </submittedName>
</protein>
<keyword evidence="2" id="KW-1003">Cell membrane</keyword>
<comment type="caution">
    <text evidence="7">The sequence shown here is derived from an EMBL/GenBank/DDBJ whole genome shotgun (WGS) entry which is preliminary data.</text>
</comment>
<dbReference type="PANTHER" id="PTHR30213:SF1">
    <property type="entry name" value="INNER MEMBRANE PROTEIN YHJD"/>
    <property type="match status" value="1"/>
</dbReference>
<evidence type="ECO:0000256" key="4">
    <source>
        <dbReference type="ARBA" id="ARBA00022989"/>
    </source>
</evidence>
<evidence type="ECO:0000256" key="5">
    <source>
        <dbReference type="ARBA" id="ARBA00023136"/>
    </source>
</evidence>
<dbReference type="Proteomes" id="UP001165524">
    <property type="component" value="Unassembled WGS sequence"/>
</dbReference>
<sequence>MAGGVASLRAWLLLDYARARWLEQRVKQQVVYWYRIVRAALENWLASQAMGHAGALAFFTLFSIAPVVILAVQVIGLVLSTEAAMQQIMQQLSEAIGADAAEAVRTAVAGTRMDQGGWWPTLLSLTIMAVGATTVFAQLQRSLNALWGVAPRPSRNTLLLLLKSRMVSLTIVLSIGFVLLVSLLLSVVLRAVMTFAASWLPIPALLALMLESAVSLLVITLLFATIFRVLPDVRLRWRDVLPGALVTAVLFTVGRLLIAFYLANTATASTYGAAGSLVLLLLWVYYSSMILLFGAAFTRAHTLARGRLIEPAATAVCVRRTLVEEPPPESPSKEPPPKE</sequence>
<organism evidence="7 8">
    <name type="scientific">Alcanivorax quisquiliarum</name>
    <dbReference type="NCBI Taxonomy" id="2933565"/>
    <lineage>
        <taxon>Bacteria</taxon>
        <taxon>Pseudomonadati</taxon>
        <taxon>Pseudomonadota</taxon>
        <taxon>Gammaproteobacteria</taxon>
        <taxon>Oceanospirillales</taxon>
        <taxon>Alcanivoracaceae</taxon>
        <taxon>Alcanivorax</taxon>
    </lineage>
</organism>
<dbReference type="PIRSF" id="PIRSF035875">
    <property type="entry name" value="RNase_BN"/>
    <property type="match status" value="1"/>
</dbReference>
<evidence type="ECO:0000313" key="8">
    <source>
        <dbReference type="Proteomes" id="UP001165524"/>
    </source>
</evidence>
<gene>
    <name evidence="7" type="ORF">MU846_04335</name>
</gene>
<evidence type="ECO:0000256" key="2">
    <source>
        <dbReference type="ARBA" id="ARBA00022475"/>
    </source>
</evidence>
<keyword evidence="3 6" id="KW-0812">Transmembrane</keyword>
<reference evidence="7" key="1">
    <citation type="submission" date="2022-04" db="EMBL/GenBank/DDBJ databases">
        <title>Alcanivorax sp. CY1518 draft genome sequence.</title>
        <authorList>
            <person name="Zhao G."/>
            <person name="An M."/>
        </authorList>
    </citation>
    <scope>NUCLEOTIDE SEQUENCE</scope>
    <source>
        <strain evidence="7">CY1518</strain>
    </source>
</reference>
<dbReference type="InterPro" id="IPR017039">
    <property type="entry name" value="Virul_fac_BrkB"/>
</dbReference>
<feature type="transmembrane region" description="Helical" evidence="6">
    <location>
        <begin position="169"/>
        <end position="192"/>
    </location>
</feature>
<evidence type="ECO:0000256" key="3">
    <source>
        <dbReference type="ARBA" id="ARBA00022692"/>
    </source>
</evidence>
<feature type="transmembrane region" description="Helical" evidence="6">
    <location>
        <begin position="55"/>
        <end position="79"/>
    </location>
</feature>
<keyword evidence="5 6" id="KW-0472">Membrane</keyword>
<dbReference type="Pfam" id="PF03631">
    <property type="entry name" value="Virul_fac_BrkB"/>
    <property type="match status" value="1"/>
</dbReference>
<keyword evidence="4 6" id="KW-1133">Transmembrane helix</keyword>
<feature type="transmembrane region" description="Helical" evidence="6">
    <location>
        <begin position="274"/>
        <end position="297"/>
    </location>
</feature>
<feature type="transmembrane region" description="Helical" evidence="6">
    <location>
        <begin position="204"/>
        <end position="227"/>
    </location>
</feature>
<accession>A0ABT0E534</accession>
<keyword evidence="8" id="KW-1185">Reference proteome</keyword>
<proteinExistence type="predicted"/>
<evidence type="ECO:0000256" key="1">
    <source>
        <dbReference type="ARBA" id="ARBA00004651"/>
    </source>
</evidence>
<feature type="transmembrane region" description="Helical" evidence="6">
    <location>
        <begin position="239"/>
        <end position="262"/>
    </location>
</feature>
<evidence type="ECO:0000256" key="6">
    <source>
        <dbReference type="SAM" id="Phobius"/>
    </source>
</evidence>
<name>A0ABT0E534_9GAMM</name>
<comment type="subcellular location">
    <subcellularLocation>
        <location evidence="1">Cell membrane</location>
        <topology evidence="1">Multi-pass membrane protein</topology>
    </subcellularLocation>
</comment>
<dbReference type="EMBL" id="JALKII010000002">
    <property type="protein sequence ID" value="MCK0536929.1"/>
    <property type="molecule type" value="Genomic_DNA"/>
</dbReference>